<dbReference type="InterPro" id="IPR018247">
    <property type="entry name" value="EF_Hand_1_Ca_BS"/>
</dbReference>
<sequence precursor="true">MTSISSRVALSLAIVVSVLSVRSADAQVVPAIVPGLTVEIADIIQMPNTQGQGQEDSRSGNNVARINFLREDPSDSSNWFINDLRGQIYRVDPAAQQIETYLDVDTVFDDFIIGDGGLSTGLITLTMHPDFATNGKFYTIHEEKASGNPSTPDFQAIGNAGNISNGQHGVVVEWTASDPMASTFSGTHREMMRIAQPSGNLHNMGDIGFNPHATDPSHPDYGIMYLAGGDAGYDSEGKGSDQARELSSIFGKILRIDPSGNNSANGQYGVPTDNPYASDGDANTLGEIYASGFRNAHRIMWDMDTETFLTTDIGQGSVEEINILESGGDYGWDKYEGTFTRGGGIVPRGGDVGYVWPAAQYDHADGFAIAGGFVYRGEQIPQLEGKFIYGDIRNGRIYYSDLDELIAAHTDDDFLATATVYELFLTQDREPVSLESLVIESRGLNSLPNNRVDLRFAQTSDGEIYLTTKQDGWVRQLVGNAHLGDYNKDGLVDAADFTVWRDTLDMTGSNLAADGNGNGVIDMGDYDVWVANFGMSAPGLATSTAVPEPTGAVLLLGAALAWRQQRRRR</sequence>
<proteinExistence type="predicted"/>
<evidence type="ECO:0000256" key="1">
    <source>
        <dbReference type="SAM" id="SignalP"/>
    </source>
</evidence>
<organism evidence="3 4">
    <name type="scientific">Pseudobythopirellula maris</name>
    <dbReference type="NCBI Taxonomy" id="2527991"/>
    <lineage>
        <taxon>Bacteria</taxon>
        <taxon>Pseudomonadati</taxon>
        <taxon>Planctomycetota</taxon>
        <taxon>Planctomycetia</taxon>
        <taxon>Pirellulales</taxon>
        <taxon>Lacipirellulaceae</taxon>
        <taxon>Pseudobythopirellula</taxon>
    </lineage>
</organism>
<accession>A0A5C5ZTU5</accession>
<dbReference type="InterPro" id="IPR036439">
    <property type="entry name" value="Dockerin_dom_sf"/>
</dbReference>
<dbReference type="EMBL" id="SJPQ01000001">
    <property type="protein sequence ID" value="TWT90515.1"/>
    <property type="molecule type" value="Genomic_DNA"/>
</dbReference>
<comment type="caution">
    <text evidence="3">The sequence shown here is derived from an EMBL/GenBank/DDBJ whole genome shotgun (WGS) entry which is preliminary data.</text>
</comment>
<dbReference type="Gene3D" id="1.10.1330.10">
    <property type="entry name" value="Dockerin domain"/>
    <property type="match status" value="1"/>
</dbReference>
<feature type="chain" id="PRO_5023107809" evidence="1">
    <location>
        <begin position="27"/>
        <end position="569"/>
    </location>
</feature>
<feature type="signal peptide" evidence="1">
    <location>
        <begin position="1"/>
        <end position="26"/>
    </location>
</feature>
<dbReference type="InterPro" id="IPR012938">
    <property type="entry name" value="Glc/Sorbosone_DH"/>
</dbReference>
<dbReference type="PROSITE" id="PS00018">
    <property type="entry name" value="EF_HAND_1"/>
    <property type="match status" value="2"/>
</dbReference>
<feature type="domain" description="Glucose/Sorbosone dehydrogenase" evidence="2">
    <location>
        <begin position="77"/>
        <end position="405"/>
    </location>
</feature>
<dbReference type="InterPro" id="IPR011042">
    <property type="entry name" value="6-blade_b-propeller_TolB-like"/>
</dbReference>
<dbReference type="Proteomes" id="UP000315440">
    <property type="component" value="Unassembled WGS sequence"/>
</dbReference>
<dbReference type="PANTHER" id="PTHR19328">
    <property type="entry name" value="HEDGEHOG-INTERACTING PROTEIN"/>
    <property type="match status" value="1"/>
</dbReference>
<dbReference type="EC" id="1.1.5.-" evidence="3"/>
<keyword evidence="4" id="KW-1185">Reference proteome</keyword>
<dbReference type="AlphaFoldDB" id="A0A5C5ZTU5"/>
<dbReference type="RefSeq" id="WP_146397464.1">
    <property type="nucleotide sequence ID" value="NZ_SJPQ01000001.1"/>
</dbReference>
<dbReference type="SUPFAM" id="SSF50952">
    <property type="entry name" value="Soluble quinoprotein glucose dehydrogenase"/>
    <property type="match status" value="1"/>
</dbReference>
<dbReference type="OrthoDB" id="9770043at2"/>
<keyword evidence="3" id="KW-0560">Oxidoreductase</keyword>
<gene>
    <name evidence="3" type="primary">yliI</name>
    <name evidence="3" type="ORF">Mal64_09060</name>
</gene>
<dbReference type="GO" id="GO:0016491">
    <property type="term" value="F:oxidoreductase activity"/>
    <property type="evidence" value="ECO:0007669"/>
    <property type="project" value="UniProtKB-KW"/>
</dbReference>
<dbReference type="InterPro" id="IPR011041">
    <property type="entry name" value="Quinoprot_gluc/sorb_DH_b-prop"/>
</dbReference>
<evidence type="ECO:0000313" key="3">
    <source>
        <dbReference type="EMBL" id="TWT90515.1"/>
    </source>
</evidence>
<keyword evidence="1" id="KW-0732">Signal</keyword>
<dbReference type="Pfam" id="PF07995">
    <property type="entry name" value="GSDH"/>
    <property type="match status" value="1"/>
</dbReference>
<evidence type="ECO:0000259" key="2">
    <source>
        <dbReference type="Pfam" id="PF07995"/>
    </source>
</evidence>
<reference evidence="3 4" key="1">
    <citation type="submission" date="2019-02" db="EMBL/GenBank/DDBJ databases">
        <title>Deep-cultivation of Planctomycetes and their phenomic and genomic characterization uncovers novel biology.</title>
        <authorList>
            <person name="Wiegand S."/>
            <person name="Jogler M."/>
            <person name="Boedeker C."/>
            <person name="Pinto D."/>
            <person name="Vollmers J."/>
            <person name="Rivas-Marin E."/>
            <person name="Kohn T."/>
            <person name="Peeters S.H."/>
            <person name="Heuer A."/>
            <person name="Rast P."/>
            <person name="Oberbeckmann S."/>
            <person name="Bunk B."/>
            <person name="Jeske O."/>
            <person name="Meyerdierks A."/>
            <person name="Storesund J.E."/>
            <person name="Kallscheuer N."/>
            <person name="Luecker S."/>
            <person name="Lage O.M."/>
            <person name="Pohl T."/>
            <person name="Merkel B.J."/>
            <person name="Hornburger P."/>
            <person name="Mueller R.-W."/>
            <person name="Bruemmer F."/>
            <person name="Labrenz M."/>
            <person name="Spormann A.M."/>
            <person name="Op Den Camp H."/>
            <person name="Overmann J."/>
            <person name="Amann R."/>
            <person name="Jetten M.S.M."/>
            <person name="Mascher T."/>
            <person name="Medema M.H."/>
            <person name="Devos D.P."/>
            <person name="Kaster A.-K."/>
            <person name="Ovreas L."/>
            <person name="Rohde M."/>
            <person name="Galperin M.Y."/>
            <person name="Jogler C."/>
        </authorList>
    </citation>
    <scope>NUCLEOTIDE SEQUENCE [LARGE SCALE GENOMIC DNA]</scope>
    <source>
        <strain evidence="3 4">Mal64</strain>
    </source>
</reference>
<dbReference type="GO" id="GO:0000272">
    <property type="term" value="P:polysaccharide catabolic process"/>
    <property type="evidence" value="ECO:0007669"/>
    <property type="project" value="InterPro"/>
</dbReference>
<protein>
    <submittedName>
        <fullName evidence="3">Soluble aldose sugar dehydrogenase YliI</fullName>
        <ecNumber evidence="3">1.1.5.-</ecNumber>
    </submittedName>
</protein>
<evidence type="ECO:0000313" key="4">
    <source>
        <dbReference type="Proteomes" id="UP000315440"/>
    </source>
</evidence>
<name>A0A5C5ZTU5_9BACT</name>
<dbReference type="Gene3D" id="2.120.10.30">
    <property type="entry name" value="TolB, C-terminal domain"/>
    <property type="match status" value="1"/>
</dbReference>
<dbReference type="PANTHER" id="PTHR19328:SF13">
    <property type="entry name" value="HIPL1 PROTEIN"/>
    <property type="match status" value="1"/>
</dbReference>